<dbReference type="AlphaFoldDB" id="A0A4P7IIM9"/>
<name>A0A4P7IIM9_9ACTN</name>
<protein>
    <submittedName>
        <fullName evidence="1">Uncharacterized protein</fullName>
    </submittedName>
</protein>
<dbReference type="Proteomes" id="UP000294853">
    <property type="component" value="Chromosome"/>
</dbReference>
<evidence type="ECO:0000313" key="1">
    <source>
        <dbReference type="EMBL" id="QBX57279.1"/>
    </source>
</evidence>
<dbReference type="RefSeq" id="WP_135269264.1">
    <property type="nucleotide sequence ID" value="NZ_CP038436.1"/>
</dbReference>
<reference evidence="1 2" key="1">
    <citation type="submission" date="2019-03" db="EMBL/GenBank/DDBJ databases">
        <title>Three New Species of Nocardioides, Nocardioides euryhalodurans sp. nov., Nocardioides seonyuensis sp. nov. and Nocardioides eburneoflavus sp. nov. Iolated from Soil.</title>
        <authorList>
            <person name="Roh S.G."/>
            <person name="Lee C."/>
            <person name="Kim M.-K."/>
            <person name="Kim S.B."/>
        </authorList>
    </citation>
    <scope>NUCLEOTIDE SEQUENCE [LARGE SCALE GENOMIC DNA]</scope>
    <source>
        <strain evidence="1 2">MMS17-SY207-3</strain>
    </source>
</reference>
<dbReference type="EMBL" id="CP038436">
    <property type="protein sequence ID" value="QBX57279.1"/>
    <property type="molecule type" value="Genomic_DNA"/>
</dbReference>
<evidence type="ECO:0000313" key="2">
    <source>
        <dbReference type="Proteomes" id="UP000294853"/>
    </source>
</evidence>
<organism evidence="1 2">
    <name type="scientific">Nocardioides seonyuensis</name>
    <dbReference type="NCBI Taxonomy" id="2518371"/>
    <lineage>
        <taxon>Bacteria</taxon>
        <taxon>Bacillati</taxon>
        <taxon>Actinomycetota</taxon>
        <taxon>Actinomycetes</taxon>
        <taxon>Propionibacteriales</taxon>
        <taxon>Nocardioidaceae</taxon>
        <taxon>Nocardioides</taxon>
    </lineage>
</organism>
<sequence length="118" mass="12769">MLLLVMLPVVFVVARVYDYLQLNAPANVSIPRVRAAAPRWRTAAGLTLLAATLLMAMHVVAEAVVHGAPGWMNLIVPILAWDSIRLGLLACITAVRRVVHVVSARTTTLGNQVGRLVR</sequence>
<gene>
    <name evidence="1" type="ORF">EXE58_18835</name>
</gene>
<dbReference type="KEGG" id="nsn:EXE58_18835"/>
<accession>A0A4P7IIM9</accession>
<proteinExistence type="predicted"/>
<keyword evidence="2" id="KW-1185">Reference proteome</keyword>